<evidence type="ECO:0000256" key="1">
    <source>
        <dbReference type="SAM" id="Phobius"/>
    </source>
</evidence>
<evidence type="ECO:0000313" key="4">
    <source>
        <dbReference type="EMBL" id="SUM32298.1"/>
    </source>
</evidence>
<keyword evidence="1" id="KW-0812">Transmembrane</keyword>
<dbReference type="InterPro" id="IPR052529">
    <property type="entry name" value="Bact_Transport_Assoc"/>
</dbReference>
<sequence>MSSRKRLFELDALRGFSLLGIILMNILSFSLPYEQAFLPDIINKGLDEWILRLITLVVISSFYPIFTFLFGYGLAIMYANSETKDLRYYPFIYRRLSFLLILGLVHGLFIFSGDILFGYAFTGMIAVLFIKWRPRKLVKLAIILFSLKVILLVIPFSLITWFTDPYGVTNFTGKTLGQLINIRQSGGYSAFLGINIKEYIFRILDVVTTSSYFEFLPYILLGIAAQKSDLIAKVRQNKSKMVYRASILVVCGYLIKLPHAIDYGNNALINVSSMVGGPIVAAGYILIFIVLCQYGRSAQILSVFKYPGRLSLSVYLSQSIIFTLIYMGFGLGLFNKLALYQSYLIVVVVYAIQLIMCYFYLKQYKQGPIEWLWRKVTYLK</sequence>
<feature type="domain" description="DUF418" evidence="2">
    <location>
        <begin position="227"/>
        <end position="380"/>
    </location>
</feature>
<feature type="transmembrane region" description="Helical" evidence="1">
    <location>
        <begin position="312"/>
        <end position="334"/>
    </location>
</feature>
<evidence type="ECO:0000313" key="5">
    <source>
        <dbReference type="Proteomes" id="UP000255277"/>
    </source>
</evidence>
<organism evidence="4 5">
    <name type="scientific">Staphylococcus gallinarum</name>
    <dbReference type="NCBI Taxonomy" id="1293"/>
    <lineage>
        <taxon>Bacteria</taxon>
        <taxon>Bacillati</taxon>
        <taxon>Bacillota</taxon>
        <taxon>Bacilli</taxon>
        <taxon>Bacillales</taxon>
        <taxon>Staphylococcaceae</taxon>
        <taxon>Staphylococcus</taxon>
    </lineage>
</organism>
<feature type="transmembrane region" description="Helical" evidence="1">
    <location>
        <begin position="91"/>
        <end position="110"/>
    </location>
</feature>
<feature type="transmembrane region" description="Helical" evidence="1">
    <location>
        <begin position="340"/>
        <end position="361"/>
    </location>
</feature>
<accession>A0A0D0SEV9</accession>
<dbReference type="PANTHER" id="PTHR30590">
    <property type="entry name" value="INNER MEMBRANE PROTEIN"/>
    <property type="match status" value="1"/>
</dbReference>
<reference evidence="3 6" key="2">
    <citation type="submission" date="2019-07" db="EMBL/GenBank/DDBJ databases">
        <title>Whole genome shotgun sequence of Staphylococcus gallinarum NBRC 109767.</title>
        <authorList>
            <person name="Hosoyama A."/>
            <person name="Uohara A."/>
            <person name="Ohji S."/>
            <person name="Ichikawa N."/>
        </authorList>
    </citation>
    <scope>NUCLEOTIDE SEQUENCE [LARGE SCALE GENOMIC DNA]</scope>
    <source>
        <strain evidence="3 6">NBRC 109767</strain>
    </source>
</reference>
<feature type="transmembrane region" description="Helical" evidence="1">
    <location>
        <begin position="199"/>
        <end position="221"/>
    </location>
</feature>
<keyword evidence="1" id="KW-1133">Transmembrane helix</keyword>
<dbReference type="Pfam" id="PF04235">
    <property type="entry name" value="DUF418"/>
    <property type="match status" value="1"/>
</dbReference>
<proteinExistence type="predicted"/>
<feature type="transmembrane region" description="Helical" evidence="1">
    <location>
        <begin position="53"/>
        <end position="79"/>
    </location>
</feature>
<dbReference type="EMBL" id="UHDK01000001">
    <property type="protein sequence ID" value="SUM32298.1"/>
    <property type="molecule type" value="Genomic_DNA"/>
</dbReference>
<evidence type="ECO:0000313" key="3">
    <source>
        <dbReference type="EMBL" id="GEQ04693.1"/>
    </source>
</evidence>
<feature type="transmembrane region" description="Helical" evidence="1">
    <location>
        <begin position="242"/>
        <end position="261"/>
    </location>
</feature>
<keyword evidence="6" id="KW-1185">Reference proteome</keyword>
<dbReference type="OrthoDB" id="9807744at2"/>
<evidence type="ECO:0000313" key="6">
    <source>
        <dbReference type="Proteomes" id="UP000321057"/>
    </source>
</evidence>
<dbReference type="PANTHER" id="PTHR30590:SF2">
    <property type="entry name" value="INNER MEMBRANE PROTEIN"/>
    <property type="match status" value="1"/>
</dbReference>
<feature type="transmembrane region" description="Helical" evidence="1">
    <location>
        <begin position="12"/>
        <end position="33"/>
    </location>
</feature>
<gene>
    <name evidence="4" type="ORF">NCTC12195_01740</name>
    <name evidence="3" type="ORF">SGA02_05210</name>
</gene>
<evidence type="ECO:0000259" key="2">
    <source>
        <dbReference type="Pfam" id="PF04235"/>
    </source>
</evidence>
<dbReference type="EMBL" id="BKAX01000001">
    <property type="protein sequence ID" value="GEQ04693.1"/>
    <property type="molecule type" value="Genomic_DNA"/>
</dbReference>
<protein>
    <submittedName>
        <fullName evidence="4">Membrane protein</fullName>
    </submittedName>
</protein>
<dbReference type="STRING" id="1293.SH09_11520"/>
<dbReference type="Proteomes" id="UP000321057">
    <property type="component" value="Unassembled WGS sequence"/>
</dbReference>
<feature type="transmembrane region" description="Helical" evidence="1">
    <location>
        <begin position="140"/>
        <end position="162"/>
    </location>
</feature>
<name>A0A0D0SEV9_STAGA</name>
<dbReference type="RefSeq" id="WP_042739794.1">
    <property type="nucleotide sequence ID" value="NZ_RXWT01000165.1"/>
</dbReference>
<reference evidence="4 5" key="1">
    <citation type="submission" date="2018-06" db="EMBL/GenBank/DDBJ databases">
        <authorList>
            <consortium name="Pathogen Informatics"/>
            <person name="Doyle S."/>
        </authorList>
    </citation>
    <scope>NUCLEOTIDE SEQUENCE [LARGE SCALE GENOMIC DNA]</scope>
    <source>
        <strain evidence="4 5">NCTC12195</strain>
    </source>
</reference>
<keyword evidence="1" id="KW-0472">Membrane</keyword>
<dbReference type="AlphaFoldDB" id="A0A0D0SEV9"/>
<feature type="transmembrane region" description="Helical" evidence="1">
    <location>
        <begin position="116"/>
        <end position="133"/>
    </location>
</feature>
<dbReference type="InterPro" id="IPR007349">
    <property type="entry name" value="DUF418"/>
</dbReference>
<dbReference type="Proteomes" id="UP000255277">
    <property type="component" value="Unassembled WGS sequence"/>
</dbReference>
<feature type="transmembrane region" description="Helical" evidence="1">
    <location>
        <begin position="267"/>
        <end position="291"/>
    </location>
</feature>